<organism evidence="1 2">
    <name type="scientific">Crateriforma conspicua</name>
    <dbReference type="NCBI Taxonomy" id="2527996"/>
    <lineage>
        <taxon>Bacteria</taxon>
        <taxon>Pseudomonadati</taxon>
        <taxon>Planctomycetota</taxon>
        <taxon>Planctomycetia</taxon>
        <taxon>Planctomycetales</taxon>
        <taxon>Planctomycetaceae</taxon>
        <taxon>Crateriforma</taxon>
    </lineage>
</organism>
<evidence type="ECO:0000313" key="1">
    <source>
        <dbReference type="EMBL" id="TWU66446.1"/>
    </source>
</evidence>
<dbReference type="EMBL" id="SJPZ01000001">
    <property type="protein sequence ID" value="TWU66446.1"/>
    <property type="molecule type" value="Genomic_DNA"/>
</dbReference>
<reference evidence="1 2" key="1">
    <citation type="submission" date="2019-02" db="EMBL/GenBank/DDBJ databases">
        <title>Deep-cultivation of Planctomycetes and their phenomic and genomic characterization uncovers novel biology.</title>
        <authorList>
            <person name="Wiegand S."/>
            <person name="Jogler M."/>
            <person name="Boedeker C."/>
            <person name="Pinto D."/>
            <person name="Vollmers J."/>
            <person name="Rivas-Marin E."/>
            <person name="Kohn T."/>
            <person name="Peeters S.H."/>
            <person name="Heuer A."/>
            <person name="Rast P."/>
            <person name="Oberbeckmann S."/>
            <person name="Bunk B."/>
            <person name="Jeske O."/>
            <person name="Meyerdierks A."/>
            <person name="Storesund J.E."/>
            <person name="Kallscheuer N."/>
            <person name="Luecker S."/>
            <person name="Lage O.M."/>
            <person name="Pohl T."/>
            <person name="Merkel B.J."/>
            <person name="Hornburger P."/>
            <person name="Mueller R.-W."/>
            <person name="Bruemmer F."/>
            <person name="Labrenz M."/>
            <person name="Spormann A.M."/>
            <person name="Op Den Camp H."/>
            <person name="Overmann J."/>
            <person name="Amann R."/>
            <person name="Jetten M.S.M."/>
            <person name="Mascher T."/>
            <person name="Medema M.H."/>
            <person name="Devos D.P."/>
            <person name="Kaster A.-K."/>
            <person name="Ovreas L."/>
            <person name="Rohde M."/>
            <person name="Galperin M.Y."/>
            <person name="Jogler C."/>
        </authorList>
    </citation>
    <scope>NUCLEOTIDE SEQUENCE [LARGE SCALE GENOMIC DNA]</scope>
    <source>
        <strain evidence="1 2">V7</strain>
    </source>
</reference>
<dbReference type="OrthoDB" id="285425at2"/>
<dbReference type="AlphaFoldDB" id="A0A5C6FVR7"/>
<dbReference type="RefSeq" id="WP_146413073.1">
    <property type="nucleotide sequence ID" value="NZ_SJPZ01000001.1"/>
</dbReference>
<comment type="caution">
    <text evidence="1">The sequence shown here is derived from an EMBL/GenBank/DDBJ whole genome shotgun (WGS) entry which is preliminary data.</text>
</comment>
<gene>
    <name evidence="1" type="ORF">V7x_20120</name>
</gene>
<accession>A0A5C6FVR7</accession>
<protein>
    <submittedName>
        <fullName evidence="1">Uncharacterized protein</fullName>
    </submittedName>
</protein>
<sequence>MSLIIATQAFDLYQGEIRLPAARTVVYTPNDKAETGVQLFPGRSSVSEIQTTLFVPESLRQSASDALVAMTGNRVPVYRDGLNYFVNYGLLFVIEQVVPESIDVMASVYSHRNGSDVLLAPAGRVVTNWRLRAVPA</sequence>
<name>A0A5C6FVR7_9PLAN</name>
<evidence type="ECO:0000313" key="2">
    <source>
        <dbReference type="Proteomes" id="UP000316476"/>
    </source>
</evidence>
<dbReference type="Proteomes" id="UP000316476">
    <property type="component" value="Unassembled WGS sequence"/>
</dbReference>
<proteinExistence type="predicted"/>